<feature type="domain" description="HTH cro/C1-type" evidence="1">
    <location>
        <begin position="16"/>
        <end position="71"/>
    </location>
</feature>
<dbReference type="SUPFAM" id="SSF47413">
    <property type="entry name" value="lambda repressor-like DNA-binding domains"/>
    <property type="match status" value="1"/>
</dbReference>
<proteinExistence type="predicted"/>
<evidence type="ECO:0000313" key="3">
    <source>
        <dbReference type="Proteomes" id="UP001285636"/>
    </source>
</evidence>
<dbReference type="RefSeq" id="WP_323467153.1">
    <property type="nucleotide sequence ID" value="NZ_CP144224.1"/>
</dbReference>
<sequence length="259" mass="30168">MDRKSMNTALEFRNELKRLREEKGFKTQRELSIASDVKQKDISKYELGQAFPRLTNLRKLGDTLGTDLTYFLTNNKKTKTSKTNFKSTNKNIEGAKKQEIRNEGFITEEVIHSNKDLINTKAASINISSIETSLDTLTHIVKEVNISWLKEKISPLMEPYYNKEICVHDTKETFLFNSEFAFIQTNYNFINHLFYTMLGAPSIKIINSLDKTERTIWFNYQLTELRQAMLISKLLKPQSTIHYYNTKLGWLVAELNTND</sequence>
<dbReference type="AlphaFoldDB" id="A0AAJ2NPT0"/>
<dbReference type="EMBL" id="JAWJAY010000003">
    <property type="protein sequence ID" value="MDV2886370.1"/>
    <property type="molecule type" value="Genomic_DNA"/>
</dbReference>
<dbReference type="Proteomes" id="UP001285636">
    <property type="component" value="Unassembled WGS sequence"/>
</dbReference>
<dbReference type="InterPro" id="IPR010982">
    <property type="entry name" value="Lambda_DNA-bd_dom_sf"/>
</dbReference>
<dbReference type="Gene3D" id="1.10.260.40">
    <property type="entry name" value="lambda repressor-like DNA-binding domains"/>
    <property type="match status" value="1"/>
</dbReference>
<accession>A0AAJ2NPT0</accession>
<organism evidence="2 3">
    <name type="scientific">Alkalihalophilus pseudofirmus</name>
    <name type="common">Bacillus pseudofirmus</name>
    <dbReference type="NCBI Taxonomy" id="79885"/>
    <lineage>
        <taxon>Bacteria</taxon>
        <taxon>Bacillati</taxon>
        <taxon>Bacillota</taxon>
        <taxon>Bacilli</taxon>
        <taxon>Bacillales</taxon>
        <taxon>Bacillaceae</taxon>
        <taxon>Alkalihalophilus</taxon>
    </lineage>
</organism>
<dbReference type="GO" id="GO:0003677">
    <property type="term" value="F:DNA binding"/>
    <property type="evidence" value="ECO:0007669"/>
    <property type="project" value="InterPro"/>
</dbReference>
<dbReference type="CDD" id="cd00093">
    <property type="entry name" value="HTH_XRE"/>
    <property type="match status" value="1"/>
</dbReference>
<dbReference type="SMART" id="SM00530">
    <property type="entry name" value="HTH_XRE"/>
    <property type="match status" value="1"/>
</dbReference>
<protein>
    <submittedName>
        <fullName evidence="2">Helix-turn-helix transcriptional regulator</fullName>
    </submittedName>
</protein>
<evidence type="ECO:0000259" key="1">
    <source>
        <dbReference type="PROSITE" id="PS50943"/>
    </source>
</evidence>
<dbReference type="Pfam" id="PF13560">
    <property type="entry name" value="HTH_31"/>
    <property type="match status" value="1"/>
</dbReference>
<dbReference type="PROSITE" id="PS50943">
    <property type="entry name" value="HTH_CROC1"/>
    <property type="match status" value="1"/>
</dbReference>
<reference evidence="2" key="1">
    <citation type="submission" date="2023-10" db="EMBL/GenBank/DDBJ databases">
        <title>Screening of Alkalihalophilus pseudofirmusBZ-TG-HK211 and Its Alleviation of Salt Stress on Rapeseed Growth.</title>
        <authorList>
            <person name="Zhao B."/>
            <person name="Guo T."/>
        </authorList>
    </citation>
    <scope>NUCLEOTIDE SEQUENCE</scope>
    <source>
        <strain evidence="2">BZ-TG-HK211</strain>
    </source>
</reference>
<dbReference type="InterPro" id="IPR001387">
    <property type="entry name" value="Cro/C1-type_HTH"/>
</dbReference>
<comment type="caution">
    <text evidence="2">The sequence shown here is derived from an EMBL/GenBank/DDBJ whole genome shotgun (WGS) entry which is preliminary data.</text>
</comment>
<gene>
    <name evidence="2" type="ORF">RYX45_14365</name>
</gene>
<evidence type="ECO:0000313" key="2">
    <source>
        <dbReference type="EMBL" id="MDV2886370.1"/>
    </source>
</evidence>
<name>A0AAJ2NPT0_ALKPS</name>